<sequence>MISSKFGKVARNLKFYHFNDIASFCFWTKQQEEKRKLEQSILKSVNRYKQKKAGEDDSLVSNQESMKCRKRICNTNRKRKTVSNTFDWCQKNQKLEEETFTSTKISPETKICSETKISPETNRCLKTKLPLETKICPENKITPETKLCPETEISPETKVCPETKMAEEINVCQKTNTVDGKYGQIEEHISNCLPAHISEKKIKISNEHFNMNSKFNYNFQYCLKCFSNPEVVKTKEMWPSIDTKTLMSKVKPPGNKEPGKKLQCTEDDLSLKTAKLEIPVHKIILGPPLPKQKGPSFPPGGKLRRKIKWGKIFLSTLLFTILGFVVICSMDVDEDCIEDEE</sequence>
<gene>
    <name evidence="1" type="ORF">g.9540</name>
</gene>
<dbReference type="AlphaFoldDB" id="A0A1B6E287"/>
<dbReference type="EMBL" id="GEDC01005287">
    <property type="protein sequence ID" value="JAS32011.1"/>
    <property type="molecule type" value="Transcribed_RNA"/>
</dbReference>
<name>A0A1B6E287_9HEMI</name>
<reference evidence="1" key="1">
    <citation type="submission" date="2015-12" db="EMBL/GenBank/DDBJ databases">
        <title>De novo transcriptome assembly of four potential Pierce s Disease insect vectors from Arizona vineyards.</title>
        <authorList>
            <person name="Tassone E.E."/>
        </authorList>
    </citation>
    <scope>NUCLEOTIDE SEQUENCE</scope>
</reference>
<proteinExistence type="predicted"/>
<organism evidence="1">
    <name type="scientific">Clastoptera arizonana</name>
    <name type="common">Arizona spittle bug</name>
    <dbReference type="NCBI Taxonomy" id="38151"/>
    <lineage>
        <taxon>Eukaryota</taxon>
        <taxon>Metazoa</taxon>
        <taxon>Ecdysozoa</taxon>
        <taxon>Arthropoda</taxon>
        <taxon>Hexapoda</taxon>
        <taxon>Insecta</taxon>
        <taxon>Pterygota</taxon>
        <taxon>Neoptera</taxon>
        <taxon>Paraneoptera</taxon>
        <taxon>Hemiptera</taxon>
        <taxon>Auchenorrhyncha</taxon>
        <taxon>Cercopoidea</taxon>
        <taxon>Clastopteridae</taxon>
        <taxon>Clastoptera</taxon>
    </lineage>
</organism>
<accession>A0A1B6E287</accession>
<protein>
    <submittedName>
        <fullName evidence="1">Uncharacterized protein</fullName>
    </submittedName>
</protein>
<evidence type="ECO:0000313" key="1">
    <source>
        <dbReference type="EMBL" id="JAS32011.1"/>
    </source>
</evidence>